<evidence type="ECO:0000256" key="1">
    <source>
        <dbReference type="SAM" id="MobiDB-lite"/>
    </source>
</evidence>
<dbReference type="AlphaFoldDB" id="A0A3L7A9A8"/>
<proteinExistence type="predicted"/>
<name>A0A3L7A9A8_9HYPH</name>
<organism evidence="3 4">
    <name type="scientific">Xanthobacter tagetidis</name>
    <dbReference type="NCBI Taxonomy" id="60216"/>
    <lineage>
        <taxon>Bacteria</taxon>
        <taxon>Pseudomonadati</taxon>
        <taxon>Pseudomonadota</taxon>
        <taxon>Alphaproteobacteria</taxon>
        <taxon>Hyphomicrobiales</taxon>
        <taxon>Xanthobacteraceae</taxon>
        <taxon>Xanthobacter</taxon>
    </lineage>
</organism>
<gene>
    <name evidence="3" type="ORF">D9R14_14830</name>
</gene>
<feature type="region of interest" description="Disordered" evidence="1">
    <location>
        <begin position="843"/>
        <end position="877"/>
    </location>
</feature>
<evidence type="ECO:0000256" key="2">
    <source>
        <dbReference type="SAM" id="Phobius"/>
    </source>
</evidence>
<keyword evidence="2" id="KW-0472">Membrane</keyword>
<protein>
    <recommendedName>
        <fullName evidence="5">PNPLA domain-containing protein</fullName>
    </recommendedName>
</protein>
<reference evidence="3 4" key="1">
    <citation type="submission" date="2018-10" db="EMBL/GenBank/DDBJ databases">
        <title>Xanthobacter tagetidis genome sequencing and assembly.</title>
        <authorList>
            <person name="Maclea K.S."/>
            <person name="Goen A.E."/>
            <person name="Fatima S.A."/>
        </authorList>
    </citation>
    <scope>NUCLEOTIDE SEQUENCE [LARGE SCALE GENOMIC DNA]</scope>
    <source>
        <strain evidence="3 4">ATCC 700314</strain>
    </source>
</reference>
<feature type="region of interest" description="Disordered" evidence="1">
    <location>
        <begin position="795"/>
        <end position="814"/>
    </location>
</feature>
<feature type="transmembrane region" description="Helical" evidence="2">
    <location>
        <begin position="20"/>
        <end position="48"/>
    </location>
</feature>
<comment type="caution">
    <text evidence="3">The sequence shown here is derived from an EMBL/GenBank/DDBJ whole genome shotgun (WGS) entry which is preliminary data.</text>
</comment>
<accession>A0A3L7A9A8</accession>
<dbReference type="EMBL" id="RCTF01000012">
    <property type="protein sequence ID" value="RLP76664.1"/>
    <property type="molecule type" value="Genomic_DNA"/>
</dbReference>
<dbReference type="RefSeq" id="WP_121624118.1">
    <property type="nucleotide sequence ID" value="NZ_JACIIW010000007.1"/>
</dbReference>
<feature type="transmembrane region" description="Helical" evidence="2">
    <location>
        <begin position="239"/>
        <end position="257"/>
    </location>
</feature>
<evidence type="ECO:0008006" key="5">
    <source>
        <dbReference type="Google" id="ProtNLM"/>
    </source>
</evidence>
<sequence length="877" mass="91220">MTTKALQPAGSRLAQAWGEILDFALVLWVVRVPLVSVAAGLLLMAAITEAQDVMVHVAMAGAPLAKRAWISWELVQLFASTFLFWAMPVHYAARLLLETDRGLAARIAPVAKAGPGARAAAASGALGWVILLVPRVLGALTFVAFAIGARQAIANLPTIDDTPVVAAARAQLGYVSWLMLAGVPAFFAYAAVRVRMVKSGPLADLDRWLAPRVAGVFRRIGLGARADDPAGELHATGRLTLLIYAVGVAVVLVANPVDLARALPLAAAVPLVFGGWVPLLSFFSALGRRLHFPFLLTLFALGVAGVAVFGDNHAVRLRDAAPPARASLRQGLDMWMEANGCAGKPQDCPRPVIVAGAGGASRAGFFTASVIGHFLDVDTFRKGSVHTQADQTKTVHAPLDDGRLAGKADGQPVLNGAQVRNRIFAISGVSGSAYGAAVIAGALAATGPPGGAVPCPREAQGYWFGEKINTWRDCLEALTAGDYLTAVFFGLAFHDQVQLWVEDRATLLEKAWEARFADLVSQAPAVAAADAQRPDGQKAAERLAQPFLALPRSAASWVPFLVLNGTSVDTGQRIVTTDLDPTMAAAPCLTGGPPERCPIFTHALDFHALIPERKDVALSTAASNSARFPVISPPGAIQGRKSKVADRIVDGGYFENYGVESALDLAKAIVALEPGLAPFILVISNDPQVTLGEAGAGEGTAQPEAADTLWLGEVAGPLGAVSAVRGGRGRLAQADARAFLGARLAATCGPHMAHIKVAPETLAGTCPPEPKRQDIRAVAMSWWLSKPVQINLREQTKSAQAKSAEGKSGWAGSGGGLCSNDREIAAVWTALATPSKACLRTTAAAQPAPALPPSLSAPSSPAPSSPAPPSGGIRQTP</sequence>
<feature type="transmembrane region" description="Helical" evidence="2">
    <location>
        <begin position="290"/>
        <end position="310"/>
    </location>
</feature>
<feature type="compositionally biased region" description="Pro residues" evidence="1">
    <location>
        <begin position="860"/>
        <end position="869"/>
    </location>
</feature>
<evidence type="ECO:0000313" key="3">
    <source>
        <dbReference type="EMBL" id="RLP76664.1"/>
    </source>
</evidence>
<evidence type="ECO:0000313" key="4">
    <source>
        <dbReference type="Proteomes" id="UP000269692"/>
    </source>
</evidence>
<keyword evidence="2" id="KW-1133">Transmembrane helix</keyword>
<feature type="transmembrane region" description="Helical" evidence="2">
    <location>
        <begin position="263"/>
        <end position="283"/>
    </location>
</feature>
<keyword evidence="2" id="KW-0812">Transmembrane</keyword>
<feature type="transmembrane region" description="Helical" evidence="2">
    <location>
        <begin position="125"/>
        <end position="147"/>
    </location>
</feature>
<dbReference type="OrthoDB" id="581211at2"/>
<feature type="transmembrane region" description="Helical" evidence="2">
    <location>
        <begin position="68"/>
        <end position="87"/>
    </location>
</feature>
<feature type="transmembrane region" description="Helical" evidence="2">
    <location>
        <begin position="174"/>
        <end position="192"/>
    </location>
</feature>
<dbReference type="Proteomes" id="UP000269692">
    <property type="component" value="Unassembled WGS sequence"/>
</dbReference>
<feature type="compositionally biased region" description="Low complexity" evidence="1">
    <location>
        <begin position="843"/>
        <end position="859"/>
    </location>
</feature>
<keyword evidence="4" id="KW-1185">Reference proteome</keyword>